<gene>
    <name evidence="3" type="ORF">S12H4_48233</name>
</gene>
<dbReference type="AlphaFoldDB" id="X1TDF9"/>
<evidence type="ECO:0000256" key="1">
    <source>
        <dbReference type="ARBA" id="ARBA00022801"/>
    </source>
</evidence>
<dbReference type="EMBL" id="BARW01030120">
    <property type="protein sequence ID" value="GAJ03304.1"/>
    <property type="molecule type" value="Genomic_DNA"/>
</dbReference>
<dbReference type="Gene3D" id="3.20.20.140">
    <property type="entry name" value="Metal-dependent hydrolases"/>
    <property type="match status" value="1"/>
</dbReference>
<comment type="caution">
    <text evidence="3">The sequence shown here is derived from an EMBL/GenBank/DDBJ whole genome shotgun (WGS) entry which is preliminary data.</text>
</comment>
<feature type="non-terminal residue" evidence="3">
    <location>
        <position position="250"/>
    </location>
</feature>
<dbReference type="GO" id="GO:0016810">
    <property type="term" value="F:hydrolase activity, acting on carbon-nitrogen (but not peptide) bonds"/>
    <property type="evidence" value="ECO:0007669"/>
    <property type="project" value="InterPro"/>
</dbReference>
<sequence length="250" mass="28454">TDFTVLHNPQSNLKMTSGIAPIHSYLDLGMEPEYRYSRYLGKKIPSAITEGIDVGKVEDVKKLVSGHDKLERKNHIAIPSLVNSHTHIPETLLRGICDNEKLMTWLNDYIWPFERQMTSEDAYYGTLLGCLELIESGTSGFIDQYFYAESIEKAAKEAKIRALICPSVFDNTPESGSLENTWRHVSNLLNNKFQNKNELVNFGIGPHAPYTVPEDYIYRVKDLALKNSLPIHIHLNETKREVEEALENFG</sequence>
<dbReference type="SUPFAM" id="SSF51556">
    <property type="entry name" value="Metallo-dependent hydrolases"/>
    <property type="match status" value="1"/>
</dbReference>
<dbReference type="PANTHER" id="PTHR43794">
    <property type="entry name" value="AMINOHYDROLASE SSNA-RELATED"/>
    <property type="match status" value="1"/>
</dbReference>
<keyword evidence="1" id="KW-0378">Hydrolase</keyword>
<dbReference type="Pfam" id="PF01979">
    <property type="entry name" value="Amidohydro_1"/>
    <property type="match status" value="1"/>
</dbReference>
<name>X1TDF9_9ZZZZ</name>
<feature type="domain" description="Amidohydrolase-related" evidence="2">
    <location>
        <begin position="76"/>
        <end position="250"/>
    </location>
</feature>
<dbReference type="InterPro" id="IPR032466">
    <property type="entry name" value="Metal_Hydrolase"/>
</dbReference>
<evidence type="ECO:0000313" key="3">
    <source>
        <dbReference type="EMBL" id="GAJ03304.1"/>
    </source>
</evidence>
<feature type="non-terminal residue" evidence="3">
    <location>
        <position position="1"/>
    </location>
</feature>
<dbReference type="InterPro" id="IPR006680">
    <property type="entry name" value="Amidohydro-rel"/>
</dbReference>
<proteinExistence type="predicted"/>
<dbReference type="Gene3D" id="2.30.40.10">
    <property type="entry name" value="Urease, subunit C, domain 1"/>
    <property type="match status" value="1"/>
</dbReference>
<accession>X1TDF9</accession>
<dbReference type="InterPro" id="IPR050287">
    <property type="entry name" value="MTA/SAH_deaminase"/>
</dbReference>
<dbReference type="InterPro" id="IPR011059">
    <property type="entry name" value="Metal-dep_hydrolase_composite"/>
</dbReference>
<reference evidence="3" key="1">
    <citation type="journal article" date="2014" name="Front. Microbiol.">
        <title>High frequency of phylogenetically diverse reductive dehalogenase-homologous genes in deep subseafloor sedimentary metagenomes.</title>
        <authorList>
            <person name="Kawai M."/>
            <person name="Futagami T."/>
            <person name="Toyoda A."/>
            <person name="Takaki Y."/>
            <person name="Nishi S."/>
            <person name="Hori S."/>
            <person name="Arai W."/>
            <person name="Tsubouchi T."/>
            <person name="Morono Y."/>
            <person name="Uchiyama I."/>
            <person name="Ito T."/>
            <person name="Fujiyama A."/>
            <person name="Inagaki F."/>
            <person name="Takami H."/>
        </authorList>
    </citation>
    <scope>NUCLEOTIDE SEQUENCE</scope>
    <source>
        <strain evidence="3">Expedition CK06-06</strain>
    </source>
</reference>
<evidence type="ECO:0000259" key="2">
    <source>
        <dbReference type="Pfam" id="PF01979"/>
    </source>
</evidence>
<dbReference type="PANTHER" id="PTHR43794:SF11">
    <property type="entry name" value="AMIDOHYDROLASE-RELATED DOMAIN-CONTAINING PROTEIN"/>
    <property type="match status" value="1"/>
</dbReference>
<protein>
    <recommendedName>
        <fullName evidence="2">Amidohydrolase-related domain-containing protein</fullName>
    </recommendedName>
</protein>
<organism evidence="3">
    <name type="scientific">marine sediment metagenome</name>
    <dbReference type="NCBI Taxonomy" id="412755"/>
    <lineage>
        <taxon>unclassified sequences</taxon>
        <taxon>metagenomes</taxon>
        <taxon>ecological metagenomes</taxon>
    </lineage>
</organism>